<proteinExistence type="inferred from homology"/>
<dbReference type="Pfam" id="PF07978">
    <property type="entry name" value="NIPSNAP"/>
    <property type="match status" value="1"/>
</dbReference>
<reference evidence="3 4" key="1">
    <citation type="submission" date="2023-11" db="EMBL/GenBank/DDBJ databases">
        <title>Draft genome of Azohydromonas lata strain H1 (DSM1123), a polyhydroxyalkanoate producer.</title>
        <authorList>
            <person name="Traversa D."/>
            <person name="D'Addabbo P."/>
            <person name="Pazzani C."/>
            <person name="Manzari C."/>
            <person name="Chiara M."/>
            <person name="Scrascia M."/>
        </authorList>
    </citation>
    <scope>NUCLEOTIDE SEQUENCE [LARGE SCALE GENOMIC DNA]</scope>
    <source>
        <strain evidence="3 4">H1</strain>
    </source>
</reference>
<dbReference type="SUPFAM" id="SSF54909">
    <property type="entry name" value="Dimeric alpha+beta barrel"/>
    <property type="match status" value="1"/>
</dbReference>
<evidence type="ECO:0000259" key="2">
    <source>
        <dbReference type="Pfam" id="PF07978"/>
    </source>
</evidence>
<evidence type="ECO:0000313" key="4">
    <source>
        <dbReference type="Proteomes" id="UP001293718"/>
    </source>
</evidence>
<evidence type="ECO:0000313" key="3">
    <source>
        <dbReference type="EMBL" id="MDZ5456274.1"/>
    </source>
</evidence>
<accession>A0ABU5IB01</accession>
<dbReference type="InterPro" id="IPR011008">
    <property type="entry name" value="Dimeric_a/b-barrel"/>
</dbReference>
<dbReference type="PANTHER" id="PTHR21017:SF17">
    <property type="entry name" value="PROTEIN NIPSNAP"/>
    <property type="match status" value="1"/>
</dbReference>
<comment type="caution">
    <text evidence="3">The sequence shown here is derived from an EMBL/GenBank/DDBJ whole genome shotgun (WGS) entry which is preliminary data.</text>
</comment>
<dbReference type="EMBL" id="JAXOJX010000007">
    <property type="protein sequence ID" value="MDZ5456274.1"/>
    <property type="molecule type" value="Genomic_DNA"/>
</dbReference>
<evidence type="ECO:0000256" key="1">
    <source>
        <dbReference type="ARBA" id="ARBA00005291"/>
    </source>
</evidence>
<dbReference type="InterPro" id="IPR051557">
    <property type="entry name" value="NipSnap_domain"/>
</dbReference>
<protein>
    <submittedName>
        <fullName evidence="3">NIPSNAP family protein</fullName>
    </submittedName>
</protein>
<organism evidence="3 4">
    <name type="scientific">Azohydromonas lata</name>
    <dbReference type="NCBI Taxonomy" id="45677"/>
    <lineage>
        <taxon>Bacteria</taxon>
        <taxon>Pseudomonadati</taxon>
        <taxon>Pseudomonadota</taxon>
        <taxon>Betaproteobacteria</taxon>
        <taxon>Burkholderiales</taxon>
        <taxon>Sphaerotilaceae</taxon>
        <taxon>Azohydromonas</taxon>
    </lineage>
</organism>
<name>A0ABU5IB01_9BURK</name>
<keyword evidence="4" id="KW-1185">Reference proteome</keyword>
<feature type="domain" description="NIPSNAP" evidence="2">
    <location>
        <begin position="13"/>
        <end position="104"/>
    </location>
</feature>
<dbReference type="PANTHER" id="PTHR21017">
    <property type="entry name" value="NIPSNAP-RELATED"/>
    <property type="match status" value="1"/>
</dbReference>
<dbReference type="RefSeq" id="WP_066336211.1">
    <property type="nucleotide sequence ID" value="NZ_JAXOJX010000007.1"/>
</dbReference>
<dbReference type="Proteomes" id="UP001293718">
    <property type="component" value="Unassembled WGS sequence"/>
</dbReference>
<dbReference type="InterPro" id="IPR012577">
    <property type="entry name" value="NIPSNAP"/>
</dbReference>
<gene>
    <name evidence="3" type="ORF">SM757_06780</name>
</gene>
<dbReference type="Gene3D" id="3.30.70.100">
    <property type="match status" value="1"/>
</dbReference>
<sequence length="115" mass="13338">MPPDLARYPLVDHRVYTIALRRMNEFIEVFDRLAMPVLLETLGQPLGFHVSQVGPLNQFVHLWAYESLAEYERRSALRDSHPAFPAYLQASAQLIVAQENRLIRRIELPSLKQRA</sequence>
<comment type="similarity">
    <text evidence="1">Belongs to the NipSnap family.</text>
</comment>